<keyword evidence="3" id="KW-1185">Reference proteome</keyword>
<dbReference type="InterPro" id="IPR051044">
    <property type="entry name" value="MAG_DAG_Lipase"/>
</dbReference>
<dbReference type="InterPro" id="IPR029058">
    <property type="entry name" value="AB_hydrolase_fold"/>
</dbReference>
<dbReference type="GO" id="GO:0016787">
    <property type="term" value="F:hydrolase activity"/>
    <property type="evidence" value="ECO:0007669"/>
    <property type="project" value="UniProtKB-KW"/>
</dbReference>
<dbReference type="InterPro" id="IPR022742">
    <property type="entry name" value="Hydrolase_4"/>
</dbReference>
<dbReference type="EMBL" id="JADCKA010000001">
    <property type="protein sequence ID" value="MBE5034937.1"/>
    <property type="molecule type" value="Genomic_DNA"/>
</dbReference>
<dbReference type="Pfam" id="PF12146">
    <property type="entry name" value="Hydrolase_4"/>
    <property type="match status" value="1"/>
</dbReference>
<reference evidence="2 3" key="1">
    <citation type="submission" date="2020-10" db="EMBL/GenBank/DDBJ databases">
        <title>ChiBAC.</title>
        <authorList>
            <person name="Zenner C."/>
            <person name="Hitch T.C.A."/>
            <person name="Clavel T."/>
        </authorList>
    </citation>
    <scope>NUCLEOTIDE SEQUENCE [LARGE SCALE GENOMIC DNA]</scope>
    <source>
        <strain evidence="2 3">DSM 108706</strain>
    </source>
</reference>
<gene>
    <name evidence="2" type="ORF">INF20_01425</name>
</gene>
<proteinExistence type="predicted"/>
<dbReference type="InterPro" id="IPR000073">
    <property type="entry name" value="AB_hydrolase_1"/>
</dbReference>
<feature type="domain" description="Serine aminopeptidase S33" evidence="1">
    <location>
        <begin position="26"/>
        <end position="263"/>
    </location>
</feature>
<comment type="caution">
    <text evidence="2">The sequence shown here is derived from an EMBL/GenBank/DDBJ whole genome shotgun (WGS) entry which is preliminary data.</text>
</comment>
<sequence length="287" mass="32006">MNNMKQFTLERENGYKIQGYKWDVENPDKTVCLIHGIGEHAGRYDRLAGVFNDNNIAVFAMDLRGHGKTDGKRGDCAPRKSVLEDVDALIDEIKKEHPNCPVVIYGHSMGGNIALDYRNRGKYNGDAAGYVISAPWVKLVRSVPKPLYVFVKAARKLAPTLTISSSVNTSVLGNPIHNKAYEKDELVHKRISLRCAVDGFDIGNALYEDTHEISGEGRKRPMLLMHGDCDKICDIAGSDRIFENQKATCEYIRWQGLYHEIHNGGPDSDGTEVIEKAASWICKLTTV</sequence>
<dbReference type="PRINTS" id="PR00111">
    <property type="entry name" value="ABHYDROLASE"/>
</dbReference>
<evidence type="ECO:0000313" key="3">
    <source>
        <dbReference type="Proteomes" id="UP001516588"/>
    </source>
</evidence>
<dbReference type="SUPFAM" id="SSF53474">
    <property type="entry name" value="alpha/beta-Hydrolases"/>
    <property type="match status" value="1"/>
</dbReference>
<keyword evidence="2" id="KW-0378">Hydrolase</keyword>
<dbReference type="RefSeq" id="WP_226384597.1">
    <property type="nucleotide sequence ID" value="NZ_JADCKA010000001.1"/>
</dbReference>
<dbReference type="Proteomes" id="UP001516588">
    <property type="component" value="Unassembled WGS sequence"/>
</dbReference>
<evidence type="ECO:0000313" key="2">
    <source>
        <dbReference type="EMBL" id="MBE5034937.1"/>
    </source>
</evidence>
<protein>
    <submittedName>
        <fullName evidence="2">Alpha/beta hydrolase</fullName>
    </submittedName>
</protein>
<accession>A0ABR9QVN5</accession>
<name>A0ABR9QVN5_9FIRM</name>
<organism evidence="2 3">
    <name type="scientific">Gallibacter intestinalis</name>
    <dbReference type="NCBI Taxonomy" id="2779356"/>
    <lineage>
        <taxon>Bacteria</taxon>
        <taxon>Bacillati</taxon>
        <taxon>Bacillota</taxon>
        <taxon>Clostridia</taxon>
        <taxon>Eubacteriales</taxon>
        <taxon>Eubacteriaceae</taxon>
        <taxon>Gallibacter</taxon>
    </lineage>
</organism>
<evidence type="ECO:0000259" key="1">
    <source>
        <dbReference type="Pfam" id="PF12146"/>
    </source>
</evidence>
<dbReference type="Gene3D" id="3.40.50.1820">
    <property type="entry name" value="alpha/beta hydrolase"/>
    <property type="match status" value="1"/>
</dbReference>
<dbReference type="PANTHER" id="PTHR11614">
    <property type="entry name" value="PHOSPHOLIPASE-RELATED"/>
    <property type="match status" value="1"/>
</dbReference>